<dbReference type="Gene3D" id="2.60.120.620">
    <property type="entry name" value="q2cbj1_9rhob like domain"/>
    <property type="match status" value="1"/>
</dbReference>
<keyword evidence="2" id="KW-0479">Metal-binding</keyword>
<evidence type="ECO:0000313" key="6">
    <source>
        <dbReference type="Proteomes" id="UP000827092"/>
    </source>
</evidence>
<dbReference type="PANTHER" id="PTHR20883">
    <property type="entry name" value="PHYTANOYL-COA DIOXYGENASE DOMAIN CONTAINING 1"/>
    <property type="match status" value="1"/>
</dbReference>
<keyword evidence="3" id="KW-0408">Iron</keyword>
<dbReference type="EMBL" id="JAFNEN010000274">
    <property type="protein sequence ID" value="KAG8187297.1"/>
    <property type="molecule type" value="Genomic_DNA"/>
</dbReference>
<sequence length="288" mass="32925">MDFQNTFKQFTDNGFAIIEDFLCEAEVEEVKKEISEIVKDMALPKQISVFHTAKDQDRDDYFINSGDKISFFFEKDAVDDQGNLVVDKEISLNKIGHALHWLNPVFKKVTFSQKIQGIFKSFQYQDPVVVQSMVIFKHPEIGGIVTPHQDSTFLFTDPPSAVGIWIPLVDTTLENGCLWFIPGSHKEGNIHQRYVRNPSGNPRLELKGEIPHYDENLYVPVLVKKGDCVIIHGSVIHKSGKNTSSKSRPIYTFHVVEQKSTQYSKENWLQPSDILPFPTVFIKMYADD</sequence>
<accession>A0AAV6USC3</accession>
<gene>
    <name evidence="5" type="ORF">JTE90_011670</name>
</gene>
<dbReference type="Pfam" id="PF05721">
    <property type="entry name" value="PhyH"/>
    <property type="match status" value="1"/>
</dbReference>
<evidence type="ECO:0000313" key="5">
    <source>
        <dbReference type="EMBL" id="KAG8187297.1"/>
    </source>
</evidence>
<comment type="cofactor">
    <cofactor evidence="1">
        <name>Fe cation</name>
        <dbReference type="ChEBI" id="CHEBI:24875"/>
    </cofactor>
</comment>
<protein>
    <recommendedName>
        <fullName evidence="7">Phytanoyl-CoA dioxygenase</fullName>
    </recommendedName>
</protein>
<keyword evidence="6" id="KW-1185">Reference proteome</keyword>
<dbReference type="PANTHER" id="PTHR20883:SF15">
    <property type="entry name" value="PHYTANOYL-COA DIOXYGENASE DOMAIN-CONTAINING PROTEIN 1"/>
    <property type="match status" value="1"/>
</dbReference>
<evidence type="ECO:0000256" key="3">
    <source>
        <dbReference type="ARBA" id="ARBA00023004"/>
    </source>
</evidence>
<evidence type="ECO:0008006" key="7">
    <source>
        <dbReference type="Google" id="ProtNLM"/>
    </source>
</evidence>
<organism evidence="5 6">
    <name type="scientific">Oedothorax gibbosus</name>
    <dbReference type="NCBI Taxonomy" id="931172"/>
    <lineage>
        <taxon>Eukaryota</taxon>
        <taxon>Metazoa</taxon>
        <taxon>Ecdysozoa</taxon>
        <taxon>Arthropoda</taxon>
        <taxon>Chelicerata</taxon>
        <taxon>Arachnida</taxon>
        <taxon>Araneae</taxon>
        <taxon>Araneomorphae</taxon>
        <taxon>Entelegynae</taxon>
        <taxon>Araneoidea</taxon>
        <taxon>Linyphiidae</taxon>
        <taxon>Erigoninae</taxon>
        <taxon>Oedothorax</taxon>
    </lineage>
</organism>
<proteinExistence type="inferred from homology"/>
<reference evidence="5 6" key="1">
    <citation type="journal article" date="2022" name="Nat. Ecol. Evol.">
        <title>A masculinizing supergene underlies an exaggerated male reproductive morph in a spider.</title>
        <authorList>
            <person name="Hendrickx F."/>
            <person name="De Corte Z."/>
            <person name="Sonet G."/>
            <person name="Van Belleghem S.M."/>
            <person name="Kostlbacher S."/>
            <person name="Vangestel C."/>
        </authorList>
    </citation>
    <scope>NUCLEOTIDE SEQUENCE [LARGE SCALE GENOMIC DNA]</scope>
    <source>
        <strain evidence="5">W744_W776</strain>
    </source>
</reference>
<comment type="similarity">
    <text evidence="4">Belongs to the PhyH family. PHYHD1 subfamily.</text>
</comment>
<evidence type="ECO:0000256" key="2">
    <source>
        <dbReference type="ARBA" id="ARBA00022723"/>
    </source>
</evidence>
<dbReference type="Proteomes" id="UP000827092">
    <property type="component" value="Unassembled WGS sequence"/>
</dbReference>
<dbReference type="AlphaFoldDB" id="A0AAV6USC3"/>
<evidence type="ECO:0000256" key="4">
    <source>
        <dbReference type="ARBA" id="ARBA00038356"/>
    </source>
</evidence>
<name>A0AAV6USC3_9ARAC</name>
<comment type="caution">
    <text evidence="5">The sequence shown here is derived from an EMBL/GenBank/DDBJ whole genome shotgun (WGS) entry which is preliminary data.</text>
</comment>
<dbReference type="SUPFAM" id="SSF51197">
    <property type="entry name" value="Clavaminate synthase-like"/>
    <property type="match status" value="1"/>
</dbReference>
<dbReference type="InterPro" id="IPR008775">
    <property type="entry name" value="Phytyl_CoA_dOase-like"/>
</dbReference>
<dbReference type="GO" id="GO:0046872">
    <property type="term" value="F:metal ion binding"/>
    <property type="evidence" value="ECO:0007669"/>
    <property type="project" value="UniProtKB-KW"/>
</dbReference>
<evidence type="ECO:0000256" key="1">
    <source>
        <dbReference type="ARBA" id="ARBA00001962"/>
    </source>
</evidence>